<comment type="caution">
    <text evidence="1">The sequence shown here is derived from an EMBL/GenBank/DDBJ whole genome shotgun (WGS) entry which is preliminary data.</text>
</comment>
<organism evidence="1 2">
    <name type="scientific">Chiloscyllium punctatum</name>
    <name type="common">Brownbanded bambooshark</name>
    <name type="synonym">Hemiscyllium punctatum</name>
    <dbReference type="NCBI Taxonomy" id="137246"/>
    <lineage>
        <taxon>Eukaryota</taxon>
        <taxon>Metazoa</taxon>
        <taxon>Chordata</taxon>
        <taxon>Craniata</taxon>
        <taxon>Vertebrata</taxon>
        <taxon>Chondrichthyes</taxon>
        <taxon>Elasmobranchii</taxon>
        <taxon>Galeomorphii</taxon>
        <taxon>Galeoidea</taxon>
        <taxon>Orectolobiformes</taxon>
        <taxon>Hemiscylliidae</taxon>
        <taxon>Chiloscyllium</taxon>
    </lineage>
</organism>
<evidence type="ECO:0000313" key="2">
    <source>
        <dbReference type="Proteomes" id="UP000287033"/>
    </source>
</evidence>
<dbReference type="OMA" id="TTYNQRY"/>
<accession>A0A401RXU8</accession>
<dbReference type="Pfam" id="PF15691">
    <property type="entry name" value="PPP1R32"/>
    <property type="match status" value="1"/>
</dbReference>
<dbReference type="AlphaFoldDB" id="A0A401RXU8"/>
<keyword evidence="2" id="KW-1185">Reference proteome</keyword>
<dbReference type="OrthoDB" id="9980630at2759"/>
<dbReference type="PANTHER" id="PTHR34349">
    <property type="entry name" value="PROTEIN PHOSPHATASE 1 REGULATORY SUBUNIT 32"/>
    <property type="match status" value="1"/>
</dbReference>
<dbReference type="GO" id="GO:0019902">
    <property type="term" value="F:phosphatase binding"/>
    <property type="evidence" value="ECO:0007669"/>
    <property type="project" value="TreeGrafter"/>
</dbReference>
<gene>
    <name evidence="1" type="ORF">chiPu_0001367</name>
</gene>
<dbReference type="InterPro" id="IPR031410">
    <property type="entry name" value="SAXO4"/>
</dbReference>
<name>A0A401RXU8_CHIPU</name>
<dbReference type="Proteomes" id="UP000287033">
    <property type="component" value="Unassembled WGS sequence"/>
</dbReference>
<evidence type="ECO:0008006" key="3">
    <source>
        <dbReference type="Google" id="ProtNLM"/>
    </source>
</evidence>
<protein>
    <recommendedName>
        <fullName evidence="3">Protein phosphatase 1 regulatory subunit 32</fullName>
    </recommendedName>
</protein>
<dbReference type="STRING" id="137246.A0A401RXU8"/>
<sequence length="471" mass="53398">TVTKVNTVDWIASPARMALISVDRTPHYTKTSFGADANPLKFYSTTYSTTYGRERFEPRKCEEFGSGYVTNQRPVLCYSSSLDRLDNPILGQLLRDNYNSITKKDFVKYDRPNGKEDFPHKLHFIGSGFMRKKPLNFPYLKDMKEAHIDTRDHGPSSITGIEPKHIPLLHQIQPRDPVMQENGGYGPNYMSTEYSTKYKLKPLDLPVFSQHKTVGKKENSGFTEGSPLKPITYNHPLAYQGDLPGYCTDRPTGISITKLDYLPSGTLHGDEFLPAVANKADRSTGFTHRVGLSLDTALPTGLQNLPTAKVEKLKKEDPVEYLNRSHLDEPSSINSLTYTYPEHRPLKTELLGNVSVGAQELTGFSSNEKVYIHPAKTATDADRFLTNYKLWHNDKTPKGQDREGWTRGGIQKQFPHSYATSSKIHQHGPDYNVTETLRRIQPYVVRTLKSVDEFYDDHTYDHKLRPPGLTL</sequence>
<proteinExistence type="predicted"/>
<feature type="non-terminal residue" evidence="1">
    <location>
        <position position="1"/>
    </location>
</feature>
<reference evidence="1 2" key="1">
    <citation type="journal article" date="2018" name="Nat. Ecol. Evol.">
        <title>Shark genomes provide insights into elasmobranch evolution and the origin of vertebrates.</title>
        <authorList>
            <person name="Hara Y"/>
            <person name="Yamaguchi K"/>
            <person name="Onimaru K"/>
            <person name="Kadota M"/>
            <person name="Koyanagi M"/>
            <person name="Keeley SD"/>
            <person name="Tatsumi K"/>
            <person name="Tanaka K"/>
            <person name="Motone F"/>
            <person name="Kageyama Y"/>
            <person name="Nozu R"/>
            <person name="Adachi N"/>
            <person name="Nishimura O"/>
            <person name="Nakagawa R"/>
            <person name="Tanegashima C"/>
            <person name="Kiyatake I"/>
            <person name="Matsumoto R"/>
            <person name="Murakumo K"/>
            <person name="Nishida K"/>
            <person name="Terakita A"/>
            <person name="Kuratani S"/>
            <person name="Sato K"/>
            <person name="Hyodo S Kuraku.S."/>
        </authorList>
    </citation>
    <scope>NUCLEOTIDE SEQUENCE [LARGE SCALE GENOMIC DNA]</scope>
</reference>
<dbReference type="PANTHER" id="PTHR34349:SF1">
    <property type="entry name" value="PROTEIN PHOSPHATASE 1 REGULATORY SUBUNIT 32"/>
    <property type="match status" value="1"/>
</dbReference>
<evidence type="ECO:0000313" key="1">
    <source>
        <dbReference type="EMBL" id="GCC22976.1"/>
    </source>
</evidence>
<dbReference type="EMBL" id="BEZZ01000020">
    <property type="protein sequence ID" value="GCC22976.1"/>
    <property type="molecule type" value="Genomic_DNA"/>
</dbReference>